<reference evidence="2" key="1">
    <citation type="submission" date="2013-12" db="EMBL/GenBank/DDBJ databases">
        <title>A Varibaculum cambriense genome reconstructed from a premature infant gut community with otherwise low bacterial novelty that shifts toward anaerobic metabolism during the third week of life.</title>
        <authorList>
            <person name="Brown C.T."/>
            <person name="Sharon I."/>
            <person name="Thomas B.C."/>
            <person name="Castelle C.J."/>
            <person name="Morowitz M.J."/>
            <person name="Banfield J.F."/>
        </authorList>
    </citation>
    <scope>NUCLEOTIDE SEQUENCE</scope>
</reference>
<proteinExistence type="predicted"/>
<comment type="caution">
    <text evidence="2">The sequence shown here is derived from an EMBL/GenBank/DDBJ whole genome shotgun (WGS) entry which is preliminary data.</text>
</comment>
<keyword evidence="1" id="KW-0175">Coiled coil</keyword>
<evidence type="ECO:0000256" key="1">
    <source>
        <dbReference type="SAM" id="Coils"/>
    </source>
</evidence>
<feature type="coiled-coil region" evidence="1">
    <location>
        <begin position="8"/>
        <end position="35"/>
    </location>
</feature>
<organism evidence="2">
    <name type="scientific">human gut metagenome</name>
    <dbReference type="NCBI Taxonomy" id="408170"/>
    <lineage>
        <taxon>unclassified sequences</taxon>
        <taxon>metagenomes</taxon>
        <taxon>organismal metagenomes</taxon>
    </lineage>
</organism>
<accession>W1XDN5</accession>
<sequence length="76" mass="8783">ISREEFALQEIEEEIGFQKEQMKKLTQSIKKLNSTTFCYFISTVSIGLENSNVPSLIAAFFFSSEVVFSFKISIFW</sequence>
<dbReference type="AlphaFoldDB" id="W1XDN5"/>
<feature type="non-terminal residue" evidence="2">
    <location>
        <position position="76"/>
    </location>
</feature>
<name>W1XDN5_9ZZZZ</name>
<protein>
    <submittedName>
        <fullName evidence="2">Uncharacterized protein</fullName>
    </submittedName>
</protein>
<feature type="non-terminal residue" evidence="2">
    <location>
        <position position="1"/>
    </location>
</feature>
<evidence type="ECO:0000313" key="2">
    <source>
        <dbReference type="EMBL" id="ETJ26884.1"/>
    </source>
</evidence>
<dbReference type="EMBL" id="AZMM01017197">
    <property type="protein sequence ID" value="ETJ26884.1"/>
    <property type="molecule type" value="Genomic_DNA"/>
</dbReference>
<gene>
    <name evidence="2" type="ORF">Q604_UNBC17197G0001</name>
</gene>